<dbReference type="InParanoid" id="G3I1C1"/>
<gene>
    <name evidence="1" type="ORF">I79_017174</name>
</gene>
<protein>
    <submittedName>
        <fullName evidence="1">Uncharacterized protein</fullName>
    </submittedName>
</protein>
<dbReference type="Proteomes" id="UP000001075">
    <property type="component" value="Unassembled WGS sequence"/>
</dbReference>
<name>G3I1C1_CRIGR</name>
<evidence type="ECO:0000313" key="2">
    <source>
        <dbReference type="Proteomes" id="UP000001075"/>
    </source>
</evidence>
<sequence length="64" mass="7100">MTLWMYSVTRSYCPRQSLNALYLQLHNLPSLQKNQVGAQSAGSFFSNINISTNASSNTTIQAKC</sequence>
<dbReference type="AlphaFoldDB" id="G3I1C1"/>
<evidence type="ECO:0000313" key="1">
    <source>
        <dbReference type="EMBL" id="EGW10757.1"/>
    </source>
</evidence>
<reference evidence="2" key="1">
    <citation type="journal article" date="2011" name="Nat. Biotechnol.">
        <title>The genomic sequence of the Chinese hamster ovary (CHO)-K1 cell line.</title>
        <authorList>
            <person name="Xu X."/>
            <person name="Nagarajan H."/>
            <person name="Lewis N.E."/>
            <person name="Pan S."/>
            <person name="Cai Z."/>
            <person name="Liu X."/>
            <person name="Chen W."/>
            <person name="Xie M."/>
            <person name="Wang W."/>
            <person name="Hammond S."/>
            <person name="Andersen M.R."/>
            <person name="Neff N."/>
            <person name="Passarelli B."/>
            <person name="Koh W."/>
            <person name="Fan H.C."/>
            <person name="Wang J."/>
            <person name="Gui Y."/>
            <person name="Lee K.H."/>
            <person name="Betenbaugh M.J."/>
            <person name="Quake S.R."/>
            <person name="Famili I."/>
            <person name="Palsson B.O."/>
            <person name="Wang J."/>
        </authorList>
    </citation>
    <scope>NUCLEOTIDE SEQUENCE [LARGE SCALE GENOMIC DNA]</scope>
    <source>
        <strain evidence="2">CHO K1 cell line</strain>
    </source>
</reference>
<proteinExistence type="predicted"/>
<accession>G3I1C1</accession>
<dbReference type="EMBL" id="JH001066">
    <property type="protein sequence ID" value="EGW10757.1"/>
    <property type="molecule type" value="Genomic_DNA"/>
</dbReference>
<organism evidence="1 2">
    <name type="scientific">Cricetulus griseus</name>
    <name type="common">Chinese hamster</name>
    <name type="synonym">Cricetulus barabensis griseus</name>
    <dbReference type="NCBI Taxonomy" id="10029"/>
    <lineage>
        <taxon>Eukaryota</taxon>
        <taxon>Metazoa</taxon>
        <taxon>Chordata</taxon>
        <taxon>Craniata</taxon>
        <taxon>Vertebrata</taxon>
        <taxon>Euteleostomi</taxon>
        <taxon>Mammalia</taxon>
        <taxon>Eutheria</taxon>
        <taxon>Euarchontoglires</taxon>
        <taxon>Glires</taxon>
        <taxon>Rodentia</taxon>
        <taxon>Myomorpha</taxon>
        <taxon>Muroidea</taxon>
        <taxon>Cricetidae</taxon>
        <taxon>Cricetinae</taxon>
        <taxon>Cricetulus</taxon>
    </lineage>
</organism>